<dbReference type="Pfam" id="PF08670">
    <property type="entry name" value="MEKHLA"/>
    <property type="match status" value="1"/>
</dbReference>
<feature type="domain" description="START" evidence="15">
    <location>
        <begin position="157"/>
        <end position="385"/>
    </location>
</feature>
<evidence type="ECO:0000256" key="10">
    <source>
        <dbReference type="PROSITE-ProRule" id="PRU00108"/>
    </source>
</evidence>
<gene>
    <name evidence="16" type="ORF">I3842_09G113200</name>
</gene>
<keyword evidence="8" id="KW-0804">Transcription</keyword>
<dbReference type="GO" id="GO:0005634">
    <property type="term" value="C:nucleus"/>
    <property type="evidence" value="ECO:0007669"/>
    <property type="project" value="UniProtKB-SubCell"/>
</dbReference>
<dbReference type="GO" id="GO:0008289">
    <property type="term" value="F:lipid binding"/>
    <property type="evidence" value="ECO:0007669"/>
    <property type="project" value="InterPro"/>
</dbReference>
<dbReference type="EMBL" id="CM031833">
    <property type="protein sequence ID" value="KAG6695745.1"/>
    <property type="molecule type" value="Genomic_DNA"/>
</dbReference>
<name>A0A922E4U5_CARIL</name>
<dbReference type="Pfam" id="PF01852">
    <property type="entry name" value="START"/>
    <property type="match status" value="1"/>
</dbReference>
<dbReference type="GO" id="GO:0003677">
    <property type="term" value="F:DNA binding"/>
    <property type="evidence" value="ECO:0007669"/>
    <property type="project" value="UniProtKB-UniRule"/>
</dbReference>
<evidence type="ECO:0000256" key="8">
    <source>
        <dbReference type="ARBA" id="ARBA00023163"/>
    </source>
</evidence>
<dbReference type="InterPro" id="IPR044830">
    <property type="entry name" value="HD-Zip_III"/>
</dbReference>
<evidence type="ECO:0000256" key="5">
    <source>
        <dbReference type="ARBA" id="ARBA00023054"/>
    </source>
</evidence>
<evidence type="ECO:0000256" key="13">
    <source>
        <dbReference type="SAM" id="MobiDB-lite"/>
    </source>
</evidence>
<keyword evidence="6 10" id="KW-0238">DNA-binding</keyword>
<evidence type="ECO:0000259" key="14">
    <source>
        <dbReference type="PROSITE" id="PS50071"/>
    </source>
</evidence>
<feature type="DNA-binding region" description="Homeobox" evidence="10">
    <location>
        <begin position="15"/>
        <end position="78"/>
    </location>
</feature>
<evidence type="ECO:0000256" key="3">
    <source>
        <dbReference type="ARBA" id="ARBA00022782"/>
    </source>
</evidence>
<feature type="coiled-coil region" evidence="12">
    <location>
        <begin position="83"/>
        <end position="114"/>
    </location>
</feature>
<dbReference type="InterPro" id="IPR001356">
    <property type="entry name" value="HD"/>
</dbReference>
<accession>A0A922E4U5</accession>
<comment type="similarity">
    <text evidence="2">Belongs to the HD-ZIP homeobox family. Class III subfamily.</text>
</comment>
<dbReference type="Proteomes" id="UP000811246">
    <property type="component" value="Chromosome 9"/>
</dbReference>
<dbReference type="GO" id="GO:0003700">
    <property type="term" value="F:DNA-binding transcription factor activity"/>
    <property type="evidence" value="ECO:0007669"/>
    <property type="project" value="InterPro"/>
</dbReference>
<comment type="caution">
    <text evidence="16">The sequence shown here is derived from an EMBL/GenBank/DDBJ whole genome shotgun (WGS) entry which is preliminary data.</text>
</comment>
<dbReference type="GO" id="GO:0010014">
    <property type="term" value="P:meristem initiation"/>
    <property type="evidence" value="ECO:0007669"/>
    <property type="project" value="UniProtKB-ARBA"/>
</dbReference>
<evidence type="ECO:0008006" key="18">
    <source>
        <dbReference type="Google" id="ProtNLM"/>
    </source>
</evidence>
<keyword evidence="9 10" id="KW-0539">Nucleus</keyword>
<dbReference type="Pfam" id="PF00046">
    <property type="entry name" value="Homeodomain"/>
    <property type="match status" value="1"/>
</dbReference>
<evidence type="ECO:0000256" key="9">
    <source>
        <dbReference type="ARBA" id="ARBA00023242"/>
    </source>
</evidence>
<feature type="domain" description="Homeobox" evidence="14">
    <location>
        <begin position="13"/>
        <end position="77"/>
    </location>
</feature>
<dbReference type="SMART" id="SM00389">
    <property type="entry name" value="HOX"/>
    <property type="match status" value="1"/>
</dbReference>
<organism evidence="16 17">
    <name type="scientific">Carya illinoinensis</name>
    <name type="common">Pecan</name>
    <dbReference type="NCBI Taxonomy" id="32201"/>
    <lineage>
        <taxon>Eukaryota</taxon>
        <taxon>Viridiplantae</taxon>
        <taxon>Streptophyta</taxon>
        <taxon>Embryophyta</taxon>
        <taxon>Tracheophyta</taxon>
        <taxon>Spermatophyta</taxon>
        <taxon>Magnoliopsida</taxon>
        <taxon>eudicotyledons</taxon>
        <taxon>Gunneridae</taxon>
        <taxon>Pentapetalae</taxon>
        <taxon>rosids</taxon>
        <taxon>fabids</taxon>
        <taxon>Fagales</taxon>
        <taxon>Juglandaceae</taxon>
        <taxon>Carya</taxon>
    </lineage>
</organism>
<protein>
    <recommendedName>
        <fullName evidence="18">Homeobox-leucine zipper protein ATHB-14-like</fullName>
    </recommendedName>
</protein>
<dbReference type="PROSITE" id="PS50071">
    <property type="entry name" value="HOMEOBOX_2"/>
    <property type="match status" value="1"/>
</dbReference>
<dbReference type="FunFam" id="1.10.10.60:FF:000197">
    <property type="entry name" value="Homeobox-leucine zipper protein REVOLUTA"/>
    <property type="match status" value="1"/>
</dbReference>
<dbReference type="CDD" id="cd14686">
    <property type="entry name" value="bZIP"/>
    <property type="match status" value="1"/>
</dbReference>
<dbReference type="AlphaFoldDB" id="A0A922E4U5"/>
<keyword evidence="4" id="KW-0805">Transcription regulation</keyword>
<dbReference type="PROSITE" id="PS50848">
    <property type="entry name" value="START"/>
    <property type="match status" value="1"/>
</dbReference>
<evidence type="ECO:0000313" key="17">
    <source>
        <dbReference type="Proteomes" id="UP000811246"/>
    </source>
</evidence>
<comment type="subcellular location">
    <subcellularLocation>
        <location evidence="1 10 11">Nucleus</location>
    </subcellularLocation>
</comment>
<dbReference type="CDD" id="cd08875">
    <property type="entry name" value="START_ArGLABRA2_like"/>
    <property type="match status" value="1"/>
</dbReference>
<evidence type="ECO:0000256" key="12">
    <source>
        <dbReference type="SAM" id="Coils"/>
    </source>
</evidence>
<dbReference type="FunFam" id="3.30.530.20:FF:000020">
    <property type="entry name" value="homeobox-leucine zipper protein ATHB-15"/>
    <property type="match status" value="1"/>
</dbReference>
<evidence type="ECO:0000256" key="4">
    <source>
        <dbReference type="ARBA" id="ARBA00023015"/>
    </source>
</evidence>
<proteinExistence type="inferred from homology"/>
<evidence type="ECO:0000256" key="7">
    <source>
        <dbReference type="ARBA" id="ARBA00023155"/>
    </source>
</evidence>
<evidence type="ECO:0000256" key="11">
    <source>
        <dbReference type="RuleBase" id="RU000682"/>
    </source>
</evidence>
<sequence length="831" mass="91399">MALSMHKNSPYKDMDSSKYVRYTPEQVEALERVYSECPKPSSLRRQQLIRECPILANIEPKQIKVWFQNRRCREKQRKEASRLQTVNRKLSAMNKLLMEENDRLQKQVSQLVYENGYMRHQLQSASGTTTDNSCESVVMNGQHQQQQNPTPQHPQRDANNPAGLLAIAEEALAEFLSKATGTAVDWVQMIGMKPGPDSIGIVAVSRNCSGVAARACGLVSLEPTKVAEILKDRPSWFRDCRCLDVLSVLPTGNGGTIELIYMQTYAPTTLAAARDFWTMRYTTSLEDGSLVVCERSLTSSTGGPAGPPTASFVRAEMLPSGFLIRPCEGGGSIIHIVDHVDLDVWSVPEVLRPLYESSKILAQKMTIAALRHIRQIAQETSGEIQYGGGRQPAVLRTFSQRLSRGFNDAVNGFVDDGWSLLGSDGVEDVTIMINSSPNKFVNSQYGTSMFSTFGGGVLCAKASMLLQDVPPALLVRFLREHRSEWADYGVDAYSAACLKASPYAVPCARPGGFPGSQVILPLAHTVEHEEFLEVVRLEGHAFSPEDVALARDMYLLQLVFAPIDESFADDAPLLPSGFRVIPLDPKTDGPAATRTLDLASTLEVRAGGARPAGEADLNSYNLRSVLTIAFQFTFENNLRDNVAAMARQYVRSVVGSVQRVAMAISPSRLSTHTGPKPLPGSPEALTLARWICRGYRVHTGSELFRVDSQAGDAILKQLWHHSDAILCCSVKTNASPVFTFANQAGLDMLETTLVALQDIMLDKILDEAGRKILCSEFSKIMQQGFAYLPAGLCVSSMGRPVSYEQAIAWKVLNDDDSNHCLAFMFINWSFV</sequence>
<keyword evidence="5 12" id="KW-0175">Coiled coil</keyword>
<dbReference type="CDD" id="cd00086">
    <property type="entry name" value="homeodomain"/>
    <property type="match status" value="1"/>
</dbReference>
<evidence type="ECO:0000256" key="1">
    <source>
        <dbReference type="ARBA" id="ARBA00004123"/>
    </source>
</evidence>
<dbReference type="PANTHER" id="PTHR45950:SF7">
    <property type="entry name" value="HOMEOBOX-LEUCINE ZIPPER PROTEIN ATHB-14"/>
    <property type="match status" value="1"/>
</dbReference>
<reference evidence="16" key="1">
    <citation type="submission" date="2021-01" db="EMBL/GenBank/DDBJ databases">
        <authorList>
            <person name="Lovell J.T."/>
            <person name="Bentley N."/>
            <person name="Bhattarai G."/>
            <person name="Jenkins J.W."/>
            <person name="Sreedasyam A."/>
            <person name="Alarcon Y."/>
            <person name="Bock C."/>
            <person name="Boston L."/>
            <person name="Carlson J."/>
            <person name="Cervantes K."/>
            <person name="Clermont K."/>
            <person name="Krom N."/>
            <person name="Kubenka K."/>
            <person name="Mamidi S."/>
            <person name="Mattison C."/>
            <person name="Monteros M."/>
            <person name="Pisani C."/>
            <person name="Plott C."/>
            <person name="Rajasekar S."/>
            <person name="Rhein H.S."/>
            <person name="Rohla C."/>
            <person name="Song M."/>
            <person name="Hilaire R.S."/>
            <person name="Shu S."/>
            <person name="Wells L."/>
            <person name="Wang X."/>
            <person name="Webber J."/>
            <person name="Heerema R.J."/>
            <person name="Klein P."/>
            <person name="Conner P."/>
            <person name="Grauke L."/>
            <person name="Grimwood J."/>
            <person name="Schmutz J."/>
            <person name="Randall J.J."/>
        </authorList>
    </citation>
    <scope>NUCLEOTIDE SEQUENCE</scope>
    <source>
        <tissue evidence="16">Leaf</tissue>
    </source>
</reference>
<evidence type="ECO:0000256" key="2">
    <source>
        <dbReference type="ARBA" id="ARBA00010338"/>
    </source>
</evidence>
<keyword evidence="7 10" id="KW-0371">Homeobox</keyword>
<dbReference type="InterPro" id="IPR013978">
    <property type="entry name" value="MEKHLA"/>
</dbReference>
<evidence type="ECO:0000256" key="6">
    <source>
        <dbReference type="ARBA" id="ARBA00023125"/>
    </source>
</evidence>
<feature type="region of interest" description="Disordered" evidence="13">
    <location>
        <begin position="139"/>
        <end position="159"/>
    </location>
</feature>
<dbReference type="PANTHER" id="PTHR45950">
    <property type="entry name" value="HOMEOBOX-LEUCINE ZIPPER PROTEIN ATHB-14"/>
    <property type="match status" value="1"/>
</dbReference>
<evidence type="ECO:0000259" key="15">
    <source>
        <dbReference type="PROSITE" id="PS50848"/>
    </source>
</evidence>
<dbReference type="GO" id="GO:0030154">
    <property type="term" value="P:cell differentiation"/>
    <property type="evidence" value="ECO:0007669"/>
    <property type="project" value="UniProtKB-KW"/>
</dbReference>
<dbReference type="InterPro" id="IPR002913">
    <property type="entry name" value="START_lipid-bd_dom"/>
</dbReference>
<evidence type="ECO:0000313" key="16">
    <source>
        <dbReference type="EMBL" id="KAG6695745.1"/>
    </source>
</evidence>
<dbReference type="SMART" id="SM00234">
    <property type="entry name" value="START"/>
    <property type="match status" value="1"/>
</dbReference>
<keyword evidence="3" id="KW-0221">Differentiation</keyword>